<geneLocation type="plasmid" evidence="3">
    <name>1</name>
</geneLocation>
<proteinExistence type="predicted"/>
<reference evidence="2 3" key="1">
    <citation type="journal article" date="2014" name="Genome Announc.">
        <title>Whole Genome Sequence of the Probiotic Strain Lactobacillus paracasei N1115, Isolated from Traditional Chinese Fermented Milk.</title>
        <authorList>
            <person name="Wang S."/>
            <person name="Zhu H."/>
            <person name="He F."/>
            <person name="Luo Y."/>
            <person name="Kang Z."/>
            <person name="Lu C."/>
            <person name="Feng L."/>
            <person name="Lu X."/>
            <person name="Xue Y."/>
            <person name="Wang H."/>
        </authorList>
    </citation>
    <scope>NUCLEOTIDE SEQUENCE [LARGE SCALE GENOMIC DNA]</scope>
    <source>
        <strain evidence="2 3">N1115</strain>
    </source>
</reference>
<dbReference type="Proteomes" id="UP000019441">
    <property type="component" value="Plasmid unnamed_1"/>
</dbReference>
<evidence type="ECO:0000313" key="3">
    <source>
        <dbReference type="Proteomes" id="UP000019441"/>
    </source>
</evidence>
<protein>
    <submittedName>
        <fullName evidence="2">Uncharacterized protein</fullName>
    </submittedName>
</protein>
<feature type="region of interest" description="Disordered" evidence="1">
    <location>
        <begin position="1"/>
        <end position="39"/>
    </location>
</feature>
<organism evidence="2 3">
    <name type="scientific">Lacticaseibacillus paracasei N1115</name>
    <dbReference type="NCBI Taxonomy" id="1446494"/>
    <lineage>
        <taxon>Bacteria</taxon>
        <taxon>Bacillati</taxon>
        <taxon>Bacillota</taxon>
        <taxon>Bacilli</taxon>
        <taxon>Lactobacillales</taxon>
        <taxon>Lactobacillaceae</taxon>
        <taxon>Lacticaseibacillus</taxon>
    </lineage>
</organism>
<feature type="compositionally biased region" description="Basic residues" evidence="1">
    <location>
        <begin position="18"/>
        <end position="36"/>
    </location>
</feature>
<dbReference type="KEGG" id="lpq:AF91_15025"/>
<feature type="compositionally biased region" description="Polar residues" evidence="1">
    <location>
        <begin position="1"/>
        <end position="14"/>
    </location>
</feature>
<evidence type="ECO:0000313" key="2">
    <source>
        <dbReference type="EMBL" id="AHJ34499.1"/>
    </source>
</evidence>
<evidence type="ECO:0000256" key="1">
    <source>
        <dbReference type="SAM" id="MobiDB-lite"/>
    </source>
</evidence>
<gene>
    <name evidence="2" type="ORF">AF91_15025</name>
</gene>
<sequence length="139" mass="15730">MHSTKLVTSNSTQLSKNTSHKHKKNTTKKSPSKKRSNSLEIVDAQSNKLLALYFIKVLCLSATALQSQPKQKARSAIHRFYFFDDFLLSRDLQVDVHLREIDRISAALIVNFVWGHAPNPPVILKEGESPLQNQNSNSF</sequence>
<accession>A0A806LL04</accession>
<dbReference type="EMBL" id="CP007123">
    <property type="protein sequence ID" value="AHJ34499.1"/>
    <property type="molecule type" value="Genomic_DNA"/>
</dbReference>
<dbReference type="AlphaFoldDB" id="A0A806LL04"/>
<name>A0A806LL04_LACPA</name>
<keyword evidence="2" id="KW-0614">Plasmid</keyword>